<name>A0ACD3B0E5_9AGAR</name>
<evidence type="ECO:0000313" key="2">
    <source>
        <dbReference type="Proteomes" id="UP000308600"/>
    </source>
</evidence>
<evidence type="ECO:0000313" key="1">
    <source>
        <dbReference type="EMBL" id="TFK71069.1"/>
    </source>
</evidence>
<dbReference type="Proteomes" id="UP000308600">
    <property type="component" value="Unassembled WGS sequence"/>
</dbReference>
<organism evidence="1 2">
    <name type="scientific">Pluteus cervinus</name>
    <dbReference type="NCBI Taxonomy" id="181527"/>
    <lineage>
        <taxon>Eukaryota</taxon>
        <taxon>Fungi</taxon>
        <taxon>Dikarya</taxon>
        <taxon>Basidiomycota</taxon>
        <taxon>Agaricomycotina</taxon>
        <taxon>Agaricomycetes</taxon>
        <taxon>Agaricomycetidae</taxon>
        <taxon>Agaricales</taxon>
        <taxon>Pluteineae</taxon>
        <taxon>Pluteaceae</taxon>
        <taxon>Pluteus</taxon>
    </lineage>
</organism>
<proteinExistence type="predicted"/>
<accession>A0ACD3B0E5</accession>
<keyword evidence="2" id="KW-1185">Reference proteome</keyword>
<sequence>MPKKDKVVDTEDDARYMTIYQPFPFGGNWELESDYIQLLYWLACCTGKDALFAVLHRPKVRSKFYLRLSSASMVIIEVDKDFPDFNVLLGEHRWNQFLRNPTEDEAGRTSKIYYSTYSTSMEAKKDGWKRIHVESCFFDKWAPVNRLVAHPYPKSGYCDVPPENVTTKRLCRPLPMTFQPRPGLQHTKAPANQKPVRQGKRSKECHAPITVTDDVLYSSRCIMGR</sequence>
<protein>
    <submittedName>
        <fullName evidence="1">Uncharacterized protein</fullName>
    </submittedName>
</protein>
<reference evidence="1 2" key="1">
    <citation type="journal article" date="2019" name="Nat. Ecol. Evol.">
        <title>Megaphylogeny resolves global patterns of mushroom evolution.</title>
        <authorList>
            <person name="Varga T."/>
            <person name="Krizsan K."/>
            <person name="Foldi C."/>
            <person name="Dima B."/>
            <person name="Sanchez-Garcia M."/>
            <person name="Sanchez-Ramirez S."/>
            <person name="Szollosi G.J."/>
            <person name="Szarkandi J.G."/>
            <person name="Papp V."/>
            <person name="Albert L."/>
            <person name="Andreopoulos W."/>
            <person name="Angelini C."/>
            <person name="Antonin V."/>
            <person name="Barry K.W."/>
            <person name="Bougher N.L."/>
            <person name="Buchanan P."/>
            <person name="Buyck B."/>
            <person name="Bense V."/>
            <person name="Catcheside P."/>
            <person name="Chovatia M."/>
            <person name="Cooper J."/>
            <person name="Damon W."/>
            <person name="Desjardin D."/>
            <person name="Finy P."/>
            <person name="Geml J."/>
            <person name="Haridas S."/>
            <person name="Hughes K."/>
            <person name="Justo A."/>
            <person name="Karasinski D."/>
            <person name="Kautmanova I."/>
            <person name="Kiss B."/>
            <person name="Kocsube S."/>
            <person name="Kotiranta H."/>
            <person name="LaButti K.M."/>
            <person name="Lechner B.E."/>
            <person name="Liimatainen K."/>
            <person name="Lipzen A."/>
            <person name="Lukacs Z."/>
            <person name="Mihaltcheva S."/>
            <person name="Morgado L.N."/>
            <person name="Niskanen T."/>
            <person name="Noordeloos M.E."/>
            <person name="Ohm R.A."/>
            <person name="Ortiz-Santana B."/>
            <person name="Ovrebo C."/>
            <person name="Racz N."/>
            <person name="Riley R."/>
            <person name="Savchenko A."/>
            <person name="Shiryaev A."/>
            <person name="Soop K."/>
            <person name="Spirin V."/>
            <person name="Szebenyi C."/>
            <person name="Tomsovsky M."/>
            <person name="Tulloss R.E."/>
            <person name="Uehling J."/>
            <person name="Grigoriev I.V."/>
            <person name="Vagvolgyi C."/>
            <person name="Papp T."/>
            <person name="Martin F.M."/>
            <person name="Miettinen O."/>
            <person name="Hibbett D.S."/>
            <person name="Nagy L.G."/>
        </authorList>
    </citation>
    <scope>NUCLEOTIDE SEQUENCE [LARGE SCALE GENOMIC DNA]</scope>
    <source>
        <strain evidence="1 2">NL-1719</strain>
    </source>
</reference>
<dbReference type="EMBL" id="ML208303">
    <property type="protein sequence ID" value="TFK71069.1"/>
    <property type="molecule type" value="Genomic_DNA"/>
</dbReference>
<gene>
    <name evidence="1" type="ORF">BDN72DRAFT_765610</name>
</gene>